<reference evidence="3" key="2">
    <citation type="submission" date="2015-01" db="EMBL/GenBank/DDBJ databases">
        <title>Evolutionary Origins and Diversification of the Mycorrhizal Mutualists.</title>
        <authorList>
            <consortium name="DOE Joint Genome Institute"/>
            <consortium name="Mycorrhizal Genomics Consortium"/>
            <person name="Kohler A."/>
            <person name="Kuo A."/>
            <person name="Nagy L.G."/>
            <person name="Floudas D."/>
            <person name="Copeland A."/>
            <person name="Barry K.W."/>
            <person name="Cichocki N."/>
            <person name="Veneault-Fourrey C."/>
            <person name="LaButti K."/>
            <person name="Lindquist E.A."/>
            <person name="Lipzen A."/>
            <person name="Lundell T."/>
            <person name="Morin E."/>
            <person name="Murat C."/>
            <person name="Riley R."/>
            <person name="Ohm R."/>
            <person name="Sun H."/>
            <person name="Tunlid A."/>
            <person name="Henrissat B."/>
            <person name="Grigoriev I.V."/>
            <person name="Hibbett D.S."/>
            <person name="Martin F."/>
        </authorList>
    </citation>
    <scope>NUCLEOTIDE SEQUENCE [LARGE SCALE GENOMIC DNA]</scope>
    <source>
        <strain evidence="3">LaAM-08-1</strain>
    </source>
</reference>
<evidence type="ECO:0000256" key="1">
    <source>
        <dbReference type="SAM" id="Phobius"/>
    </source>
</evidence>
<feature type="transmembrane region" description="Helical" evidence="1">
    <location>
        <begin position="149"/>
        <end position="170"/>
    </location>
</feature>
<evidence type="ECO:0000313" key="3">
    <source>
        <dbReference type="Proteomes" id="UP000054477"/>
    </source>
</evidence>
<organism evidence="2 3">
    <name type="scientific">Laccaria amethystina LaAM-08-1</name>
    <dbReference type="NCBI Taxonomy" id="1095629"/>
    <lineage>
        <taxon>Eukaryota</taxon>
        <taxon>Fungi</taxon>
        <taxon>Dikarya</taxon>
        <taxon>Basidiomycota</taxon>
        <taxon>Agaricomycotina</taxon>
        <taxon>Agaricomycetes</taxon>
        <taxon>Agaricomycetidae</taxon>
        <taxon>Agaricales</taxon>
        <taxon>Agaricineae</taxon>
        <taxon>Hydnangiaceae</taxon>
        <taxon>Laccaria</taxon>
    </lineage>
</organism>
<dbReference type="Proteomes" id="UP000054477">
    <property type="component" value="Unassembled WGS sequence"/>
</dbReference>
<protein>
    <submittedName>
        <fullName evidence="2">Uncharacterized protein</fullName>
    </submittedName>
</protein>
<keyword evidence="1" id="KW-1133">Transmembrane helix</keyword>
<dbReference type="AlphaFoldDB" id="A0A0C9WVW3"/>
<accession>A0A0C9WVW3</accession>
<evidence type="ECO:0000313" key="2">
    <source>
        <dbReference type="EMBL" id="KIJ89386.1"/>
    </source>
</evidence>
<keyword evidence="1" id="KW-0812">Transmembrane</keyword>
<dbReference type="EMBL" id="KN839798">
    <property type="protein sequence ID" value="KIJ89386.1"/>
    <property type="molecule type" value="Genomic_DNA"/>
</dbReference>
<keyword evidence="3" id="KW-1185">Reference proteome</keyword>
<name>A0A0C9WVW3_9AGAR</name>
<dbReference type="OrthoDB" id="3033124at2759"/>
<proteinExistence type="predicted"/>
<gene>
    <name evidence="2" type="ORF">K443DRAFT_16187</name>
</gene>
<feature type="non-terminal residue" evidence="2">
    <location>
        <position position="245"/>
    </location>
</feature>
<dbReference type="HOGENOM" id="CLU_1135799_0_0_1"/>
<keyword evidence="1" id="KW-0472">Membrane</keyword>
<sequence>QPEPVEQEQEPAAPIPENQPLSLEALNILSTVAAAAQAITAPPDYATNIFLKASQILDRLLAGVNTQEKDFDLLPSGVSLSDLGARIQAKEVLEVTSDFSAMLALLRWRLKLECCVRESRSSLNHVLKTEMTPNAKKDIRKYLRWCKDAGMLVAFAQGGSIYLLVIVACARVKKDLKKLSSDMYLRLSNHLKCPDENSPVGKKIVDAIIPAVALLQQKYPCLYFASLLSPADLSLFKIFDNVALE</sequence>
<reference evidence="2 3" key="1">
    <citation type="submission" date="2014-04" db="EMBL/GenBank/DDBJ databases">
        <authorList>
            <consortium name="DOE Joint Genome Institute"/>
            <person name="Kuo A."/>
            <person name="Kohler A."/>
            <person name="Nagy L.G."/>
            <person name="Floudas D."/>
            <person name="Copeland A."/>
            <person name="Barry K.W."/>
            <person name="Cichocki N."/>
            <person name="Veneault-Fourrey C."/>
            <person name="LaButti K."/>
            <person name="Lindquist E.A."/>
            <person name="Lipzen A."/>
            <person name="Lundell T."/>
            <person name="Morin E."/>
            <person name="Murat C."/>
            <person name="Sun H."/>
            <person name="Tunlid A."/>
            <person name="Henrissat B."/>
            <person name="Grigoriev I.V."/>
            <person name="Hibbett D.S."/>
            <person name="Martin F."/>
            <person name="Nordberg H.P."/>
            <person name="Cantor M.N."/>
            <person name="Hua S.X."/>
        </authorList>
    </citation>
    <scope>NUCLEOTIDE SEQUENCE [LARGE SCALE GENOMIC DNA]</scope>
    <source>
        <strain evidence="2 3">LaAM-08-1</strain>
    </source>
</reference>